<protein>
    <recommendedName>
        <fullName evidence="4">YtkA-like domain-containing protein</fullName>
    </recommendedName>
</protein>
<reference evidence="2 3" key="1">
    <citation type="submission" date="2019-09" db="EMBL/GenBank/DDBJ databases">
        <title>Sulfurimonas gotlandica sp. nov., a chemoautotrophic and psychrotolerant epsilonproteobacterium isolated from a pelagic redoxcline, and an emended description of the genus Sulfurimonas.</title>
        <authorList>
            <person name="Wang S."/>
            <person name="Jiang L."/>
            <person name="Shao S."/>
        </authorList>
    </citation>
    <scope>NUCLEOTIDE SEQUENCE [LARGE SCALE GENOMIC DNA]</scope>
    <source>
        <strain evidence="2 3">GYSZ_1</strain>
    </source>
</reference>
<proteinExistence type="predicted"/>
<keyword evidence="1" id="KW-0472">Membrane</keyword>
<evidence type="ECO:0000256" key="1">
    <source>
        <dbReference type="SAM" id="Phobius"/>
    </source>
</evidence>
<dbReference type="InterPro" id="IPR008620">
    <property type="entry name" value="FixH"/>
</dbReference>
<evidence type="ECO:0000313" key="3">
    <source>
        <dbReference type="Proteomes" id="UP000326944"/>
    </source>
</evidence>
<dbReference type="RefSeq" id="WP_152308227.1">
    <property type="nucleotide sequence ID" value="NZ_CP043617.1"/>
</dbReference>
<dbReference type="OrthoDB" id="5324824at2"/>
<accession>A0A5P8P3L2</accession>
<sequence>MNKILASGKIWPYAIGISIILIFGACVATIVVASKLPVEKSDTYMMDYHQADANANDLINARIEFDKKYKIEYVTDGLSQDKSILKYKVTDLAGKTIENAKLKVIVTRPNSRKYDQELMDYKYDNGIYVFKPIKLELAGRWDIMAKVNVDKLQRYYNVKADTRAKEAYEY</sequence>
<keyword evidence="3" id="KW-1185">Reference proteome</keyword>
<dbReference type="AlphaFoldDB" id="A0A5P8P3L2"/>
<dbReference type="Proteomes" id="UP000326944">
    <property type="component" value="Chromosome"/>
</dbReference>
<gene>
    <name evidence="2" type="ORF">FJR48_11285</name>
</gene>
<keyword evidence="1" id="KW-1133">Transmembrane helix</keyword>
<name>A0A5P8P3L2_9BACT</name>
<dbReference type="Pfam" id="PF05751">
    <property type="entry name" value="FixH"/>
    <property type="match status" value="1"/>
</dbReference>
<evidence type="ECO:0008006" key="4">
    <source>
        <dbReference type="Google" id="ProtNLM"/>
    </source>
</evidence>
<organism evidence="2 3">
    <name type="scientific">Sulfurimonas lithotrophica</name>
    <dbReference type="NCBI Taxonomy" id="2590022"/>
    <lineage>
        <taxon>Bacteria</taxon>
        <taxon>Pseudomonadati</taxon>
        <taxon>Campylobacterota</taxon>
        <taxon>Epsilonproteobacteria</taxon>
        <taxon>Campylobacterales</taxon>
        <taxon>Sulfurimonadaceae</taxon>
        <taxon>Sulfurimonas</taxon>
    </lineage>
</organism>
<keyword evidence="1" id="KW-0812">Transmembrane</keyword>
<dbReference type="PROSITE" id="PS51257">
    <property type="entry name" value="PROKAR_LIPOPROTEIN"/>
    <property type="match status" value="1"/>
</dbReference>
<dbReference type="KEGG" id="sulg:FJR48_11285"/>
<evidence type="ECO:0000313" key="2">
    <source>
        <dbReference type="EMBL" id="QFR50279.1"/>
    </source>
</evidence>
<dbReference type="EMBL" id="CP043617">
    <property type="protein sequence ID" value="QFR50279.1"/>
    <property type="molecule type" value="Genomic_DNA"/>
</dbReference>
<feature type="transmembrane region" description="Helical" evidence="1">
    <location>
        <begin position="12"/>
        <end position="36"/>
    </location>
</feature>